<keyword evidence="1" id="KW-0732">Signal</keyword>
<feature type="signal peptide" evidence="1">
    <location>
        <begin position="1"/>
        <end position="22"/>
    </location>
</feature>
<reference evidence="2 3" key="1">
    <citation type="submission" date="2021-06" db="EMBL/GenBank/DDBJ databases">
        <title>Leclercia pneumoniae sp. nov.</title>
        <authorList>
            <person name="Hoenemann M."/>
            <person name="Viehweger A."/>
            <person name="Dietze N."/>
        </authorList>
    </citation>
    <scope>NUCLEOTIDE SEQUENCE [LARGE SCALE GENOMIC DNA]</scope>
    <source>
        <strain evidence="3">49125</strain>
    </source>
</reference>
<sequence length="159" mass="17428">MKTKLIALSLLATATLMNSAVAAPPDPELLFNCDLSNGKGVVVRLNNNVPTYYYGSIEKVEMTLPKIEGDKTQVRAGQIPFSGGGAFYYRFINGVYSYVVYSGMGKGWEFTGLKVYKNARLLMRKACTNGGFITQTYRGENLVQETDTGDDGTYGFADE</sequence>
<protein>
    <submittedName>
        <fullName evidence="2">Uncharacterized protein</fullName>
    </submittedName>
</protein>
<dbReference type="EMBL" id="CP076838">
    <property type="protein sequence ID" value="QWW79124.1"/>
    <property type="molecule type" value="Genomic_DNA"/>
</dbReference>
<evidence type="ECO:0000313" key="3">
    <source>
        <dbReference type="Proteomes" id="UP000683497"/>
    </source>
</evidence>
<accession>A0ABX8JUN9</accession>
<evidence type="ECO:0000256" key="1">
    <source>
        <dbReference type="SAM" id="SignalP"/>
    </source>
</evidence>
<name>A0ABX8JUN9_9ENTR</name>
<dbReference type="RefSeq" id="WP_207292907.1">
    <property type="nucleotide sequence ID" value="NZ_CP071383.1"/>
</dbReference>
<evidence type="ECO:0000313" key="2">
    <source>
        <dbReference type="EMBL" id="QWW79124.1"/>
    </source>
</evidence>
<organism evidence="2 3">
    <name type="scientific">Leclercia pneumoniae</name>
    <dbReference type="NCBI Taxonomy" id="2815358"/>
    <lineage>
        <taxon>Bacteria</taxon>
        <taxon>Pseudomonadati</taxon>
        <taxon>Pseudomonadota</taxon>
        <taxon>Gammaproteobacteria</taxon>
        <taxon>Enterobacterales</taxon>
        <taxon>Enterobacteriaceae</taxon>
        <taxon>Leclercia</taxon>
    </lineage>
</organism>
<feature type="chain" id="PRO_5045226752" evidence="1">
    <location>
        <begin position="23"/>
        <end position="159"/>
    </location>
</feature>
<gene>
    <name evidence="2" type="ORF">KQ929_18115</name>
</gene>
<keyword evidence="3" id="KW-1185">Reference proteome</keyword>
<dbReference type="Proteomes" id="UP000683497">
    <property type="component" value="Chromosome"/>
</dbReference>
<proteinExistence type="predicted"/>